<protein>
    <recommendedName>
        <fullName evidence="3">Lipoprotein</fullName>
    </recommendedName>
</protein>
<name>A0ABM8NJP0_9BURK</name>
<proteinExistence type="predicted"/>
<organism evidence="1 2">
    <name type="scientific">Paraburkholderia metrosideri</name>
    <dbReference type="NCBI Taxonomy" id="580937"/>
    <lineage>
        <taxon>Bacteria</taxon>
        <taxon>Pseudomonadati</taxon>
        <taxon>Pseudomonadota</taxon>
        <taxon>Betaproteobacteria</taxon>
        <taxon>Burkholderiales</taxon>
        <taxon>Burkholderiaceae</taxon>
        <taxon>Paraburkholderia</taxon>
    </lineage>
</organism>
<sequence length="90" mass="10077">MNRSYEYQGFTLKVSVEAEFIWQRNATPAQRAGYIATVKVYQANTAVALFSPLRFGDTAGRPFATEVDAMMGGYSAARKIIDDLFSQENR</sequence>
<gene>
    <name evidence="1" type="ORF">LMG28140_02185</name>
</gene>
<keyword evidence="2" id="KW-1185">Reference proteome</keyword>
<dbReference type="RefSeq" id="WP_201642279.1">
    <property type="nucleotide sequence ID" value="NZ_CAJHCP010000004.1"/>
</dbReference>
<reference evidence="1 2" key="1">
    <citation type="submission" date="2020-10" db="EMBL/GenBank/DDBJ databases">
        <authorList>
            <person name="Peeters C."/>
        </authorList>
    </citation>
    <scope>NUCLEOTIDE SEQUENCE [LARGE SCALE GENOMIC DNA]</scope>
    <source>
        <strain evidence="1 2">LMG 28140</strain>
    </source>
</reference>
<evidence type="ECO:0008006" key="3">
    <source>
        <dbReference type="Google" id="ProtNLM"/>
    </source>
</evidence>
<dbReference type="EMBL" id="CAJHCP010000004">
    <property type="protein sequence ID" value="CAD6528758.1"/>
    <property type="molecule type" value="Genomic_DNA"/>
</dbReference>
<accession>A0ABM8NJP0</accession>
<evidence type="ECO:0000313" key="2">
    <source>
        <dbReference type="Proteomes" id="UP000598032"/>
    </source>
</evidence>
<comment type="caution">
    <text evidence="1">The sequence shown here is derived from an EMBL/GenBank/DDBJ whole genome shotgun (WGS) entry which is preliminary data.</text>
</comment>
<dbReference type="Proteomes" id="UP000598032">
    <property type="component" value="Unassembled WGS sequence"/>
</dbReference>
<evidence type="ECO:0000313" key="1">
    <source>
        <dbReference type="EMBL" id="CAD6528758.1"/>
    </source>
</evidence>